<dbReference type="Gramene" id="BGIOSGA032120-TA">
    <property type="protein sequence ID" value="BGIOSGA032120-PA"/>
    <property type="gene ID" value="BGIOSGA032120"/>
</dbReference>
<dbReference type="PROSITE" id="PS50966">
    <property type="entry name" value="ZF_SWIM"/>
    <property type="match status" value="1"/>
</dbReference>
<comment type="similarity">
    <text evidence="1 6">Belongs to the FHY3/FAR1 family.</text>
</comment>
<proteinExistence type="inferred from homology"/>
<organism evidence="9 10">
    <name type="scientific">Oryza sativa subsp. indica</name>
    <name type="common">Rice</name>
    <dbReference type="NCBI Taxonomy" id="39946"/>
    <lineage>
        <taxon>Eukaryota</taxon>
        <taxon>Viridiplantae</taxon>
        <taxon>Streptophyta</taxon>
        <taxon>Embryophyta</taxon>
        <taxon>Tracheophyta</taxon>
        <taxon>Spermatophyta</taxon>
        <taxon>Magnoliopsida</taxon>
        <taxon>Liliopsida</taxon>
        <taxon>Poales</taxon>
        <taxon>Poaceae</taxon>
        <taxon>BOP clade</taxon>
        <taxon>Oryzoideae</taxon>
        <taxon>Oryzeae</taxon>
        <taxon>Oryzinae</taxon>
        <taxon>Oryza</taxon>
        <taxon>Oryza sativa</taxon>
    </lineage>
</organism>
<evidence type="ECO:0000313" key="10">
    <source>
        <dbReference type="Proteomes" id="UP000007015"/>
    </source>
</evidence>
<feature type="compositionally biased region" description="Polar residues" evidence="7">
    <location>
        <begin position="570"/>
        <end position="592"/>
    </location>
</feature>
<dbReference type="Proteomes" id="UP000007015">
    <property type="component" value="Chromosome 10"/>
</dbReference>
<evidence type="ECO:0000256" key="7">
    <source>
        <dbReference type="SAM" id="MobiDB-lite"/>
    </source>
</evidence>
<dbReference type="OMA" id="RCHIAGH"/>
<dbReference type="PANTHER" id="PTHR31669:SF307">
    <property type="entry name" value="PROTEIN FAR1-RELATED SEQUENCE"/>
    <property type="match status" value="1"/>
</dbReference>
<feature type="domain" description="SWIM-type" evidence="8">
    <location>
        <begin position="425"/>
        <end position="461"/>
    </location>
</feature>
<dbReference type="GO" id="GO:0005634">
    <property type="term" value="C:nucleus"/>
    <property type="evidence" value="ECO:0007669"/>
    <property type="project" value="UniProtKB-SubCell"/>
</dbReference>
<protein>
    <recommendedName>
        <fullName evidence="6">Protein FAR1-RELATED SEQUENCE</fullName>
    </recommendedName>
</protein>
<dbReference type="PANTHER" id="PTHR31669">
    <property type="entry name" value="PROTEIN FAR1-RELATED SEQUENCE 10-RELATED"/>
    <property type="match status" value="1"/>
</dbReference>
<comment type="subcellular location">
    <subcellularLocation>
        <location evidence="6">Nucleus</location>
    </subcellularLocation>
</comment>
<dbReference type="GO" id="GO:0008270">
    <property type="term" value="F:zinc ion binding"/>
    <property type="evidence" value="ECO:0007669"/>
    <property type="project" value="UniProtKB-UniRule"/>
</dbReference>
<dbReference type="HOGENOM" id="CLU_384710_0_0_1"/>
<dbReference type="Pfam" id="PF04434">
    <property type="entry name" value="SWIM"/>
    <property type="match status" value="1"/>
</dbReference>
<sequence length="719" mass="80251">MDNPEIEHAASTPRGGIPSTPPGEKIAAIAIADEPPPAPARSDRVLGKRARKDIAEGCSPSPTATRAMRASVDDSMEMHTSKFASDGVDDPQQCTPRRTPHGRAGTPARLYAPGRVTAMEQSMREYAIARRGYVFDPRQGIEFDLLSEAYDFYNLYSFECGFGIRRGKSYTNTKQFRNWQQLVCRRAGKPVRANSSSSRCGCNALLYLKWTDDDGWADLDSKGRIHTLLWADGRNKFNYKCFGNVVTFDTMYRNNLYDMPFGLFVGVNNHFQMCIFACVLFREETVNAFKWAFKEFTSLMVAGPPKTILTERYNLTGNKFLTQIFKNRKRWAKPYFAGEFCAGQTSTQRSECANHLLKKLISKNAPMHLFVSQYSKLLADRDAQEDREETRKSGMFYVTNTIGVTEFTVKHVRSDDLERWQKALFKVTVIGEMARLTCECGMCEHMGLLCRHAIRVIIHLGGQRISDGNLMKRWTTGARDVLPLHMAAYRSEAGSMQSKTFRHNMLYMAALELVQQGDLTVENFHSAMEGIEELKRKLASAQPRSASTEGTNDNSLGQSDDTPAPGVPPTSEQSCMVSSAPTPTIVEQNSPARNGVPIQPPEPRRCRGRPTNSRLKHPADNPKRVARTRFCKKCNKPGHNSATCIDGERNHEAMASGALHVEASKGQTHEARASGALHVDSNKVHTKVCSRCHIAGHMKTTCGKTSSYVKQGKCKSKTQ</sequence>
<dbReference type="Pfam" id="PF10551">
    <property type="entry name" value="MULE"/>
    <property type="match status" value="1"/>
</dbReference>
<gene>
    <name evidence="9" type="ORF">OsI_33133</name>
</gene>
<dbReference type="InterPro" id="IPR006564">
    <property type="entry name" value="Znf_PMZ"/>
</dbReference>
<dbReference type="STRING" id="39946.A2Z653"/>
<keyword evidence="2 6" id="KW-0479">Metal-binding</keyword>
<accession>A2Z653</accession>
<evidence type="ECO:0000256" key="1">
    <source>
        <dbReference type="ARBA" id="ARBA00005889"/>
    </source>
</evidence>
<feature type="compositionally biased region" description="Polar residues" evidence="7">
    <location>
        <begin position="542"/>
        <end position="561"/>
    </location>
</feature>
<evidence type="ECO:0000256" key="6">
    <source>
        <dbReference type="RuleBase" id="RU367018"/>
    </source>
</evidence>
<dbReference type="InterPro" id="IPR031052">
    <property type="entry name" value="FHY3/FAR1"/>
</dbReference>
<evidence type="ECO:0000256" key="3">
    <source>
        <dbReference type="ARBA" id="ARBA00022771"/>
    </source>
</evidence>
<evidence type="ECO:0000259" key="8">
    <source>
        <dbReference type="PROSITE" id="PS50966"/>
    </source>
</evidence>
<feature type="region of interest" description="Disordered" evidence="7">
    <location>
        <begin position="1"/>
        <end position="70"/>
    </location>
</feature>
<name>A2Z653_ORYSI</name>
<feature type="region of interest" description="Disordered" evidence="7">
    <location>
        <begin position="535"/>
        <end position="623"/>
    </location>
</feature>
<dbReference type="Pfam" id="PF03101">
    <property type="entry name" value="FAR1"/>
    <property type="match status" value="1"/>
</dbReference>
<keyword evidence="6" id="KW-0539">Nucleus</keyword>
<dbReference type="InterPro" id="IPR007527">
    <property type="entry name" value="Znf_SWIM"/>
</dbReference>
<keyword evidence="3 5" id="KW-0863">Zinc-finger</keyword>
<comment type="function">
    <text evidence="6">Putative transcription activator involved in regulating light control of development.</text>
</comment>
<dbReference type="GO" id="GO:0006355">
    <property type="term" value="P:regulation of DNA-templated transcription"/>
    <property type="evidence" value="ECO:0007669"/>
    <property type="project" value="UniProtKB-UniRule"/>
</dbReference>
<dbReference type="InterPro" id="IPR018289">
    <property type="entry name" value="MULE_transposase_dom"/>
</dbReference>
<keyword evidence="4 6" id="KW-0862">Zinc</keyword>
<dbReference type="InterPro" id="IPR004330">
    <property type="entry name" value="FAR1_DNA_bnd_dom"/>
</dbReference>
<feature type="region of interest" description="Disordered" evidence="7">
    <location>
        <begin position="83"/>
        <end position="109"/>
    </location>
</feature>
<dbReference type="SMART" id="SM00575">
    <property type="entry name" value="ZnF_PMZ"/>
    <property type="match status" value="1"/>
</dbReference>
<evidence type="ECO:0000256" key="2">
    <source>
        <dbReference type="ARBA" id="ARBA00022723"/>
    </source>
</evidence>
<evidence type="ECO:0000256" key="5">
    <source>
        <dbReference type="PROSITE-ProRule" id="PRU00325"/>
    </source>
</evidence>
<evidence type="ECO:0000256" key="4">
    <source>
        <dbReference type="ARBA" id="ARBA00022833"/>
    </source>
</evidence>
<keyword evidence="10" id="KW-1185">Reference proteome</keyword>
<dbReference type="EMBL" id="CM000135">
    <property type="protein sequence ID" value="EAY78087.1"/>
    <property type="molecule type" value="Genomic_DNA"/>
</dbReference>
<reference evidence="9 10" key="1">
    <citation type="journal article" date="2005" name="PLoS Biol.">
        <title>The genomes of Oryza sativa: a history of duplications.</title>
        <authorList>
            <person name="Yu J."/>
            <person name="Wang J."/>
            <person name="Lin W."/>
            <person name="Li S."/>
            <person name="Li H."/>
            <person name="Zhou J."/>
            <person name="Ni P."/>
            <person name="Dong W."/>
            <person name="Hu S."/>
            <person name="Zeng C."/>
            <person name="Zhang J."/>
            <person name="Zhang Y."/>
            <person name="Li R."/>
            <person name="Xu Z."/>
            <person name="Li S."/>
            <person name="Li X."/>
            <person name="Zheng H."/>
            <person name="Cong L."/>
            <person name="Lin L."/>
            <person name="Yin J."/>
            <person name="Geng J."/>
            <person name="Li G."/>
            <person name="Shi J."/>
            <person name="Liu J."/>
            <person name="Lv H."/>
            <person name="Li J."/>
            <person name="Wang J."/>
            <person name="Deng Y."/>
            <person name="Ran L."/>
            <person name="Shi X."/>
            <person name="Wang X."/>
            <person name="Wu Q."/>
            <person name="Li C."/>
            <person name="Ren X."/>
            <person name="Wang J."/>
            <person name="Wang X."/>
            <person name="Li D."/>
            <person name="Liu D."/>
            <person name="Zhang X."/>
            <person name="Ji Z."/>
            <person name="Zhao W."/>
            <person name="Sun Y."/>
            <person name="Zhang Z."/>
            <person name="Bao J."/>
            <person name="Han Y."/>
            <person name="Dong L."/>
            <person name="Ji J."/>
            <person name="Chen P."/>
            <person name="Wu S."/>
            <person name="Liu J."/>
            <person name="Xiao Y."/>
            <person name="Bu D."/>
            <person name="Tan J."/>
            <person name="Yang L."/>
            <person name="Ye C."/>
            <person name="Zhang J."/>
            <person name="Xu J."/>
            <person name="Zhou Y."/>
            <person name="Yu Y."/>
            <person name="Zhang B."/>
            <person name="Zhuang S."/>
            <person name="Wei H."/>
            <person name="Liu B."/>
            <person name="Lei M."/>
            <person name="Yu H."/>
            <person name="Li Y."/>
            <person name="Xu H."/>
            <person name="Wei S."/>
            <person name="He X."/>
            <person name="Fang L."/>
            <person name="Zhang Z."/>
            <person name="Zhang Y."/>
            <person name="Huang X."/>
            <person name="Su Z."/>
            <person name="Tong W."/>
            <person name="Li J."/>
            <person name="Tong Z."/>
            <person name="Li S."/>
            <person name="Ye J."/>
            <person name="Wang L."/>
            <person name="Fang L."/>
            <person name="Lei T."/>
            <person name="Chen C."/>
            <person name="Chen H."/>
            <person name="Xu Z."/>
            <person name="Li H."/>
            <person name="Huang H."/>
            <person name="Zhang F."/>
            <person name="Xu H."/>
            <person name="Li N."/>
            <person name="Zhao C."/>
            <person name="Li S."/>
            <person name="Dong L."/>
            <person name="Huang Y."/>
            <person name="Li L."/>
            <person name="Xi Y."/>
            <person name="Qi Q."/>
            <person name="Li W."/>
            <person name="Zhang B."/>
            <person name="Hu W."/>
            <person name="Zhang Y."/>
            <person name="Tian X."/>
            <person name="Jiao Y."/>
            <person name="Liang X."/>
            <person name="Jin J."/>
            <person name="Gao L."/>
            <person name="Zheng W."/>
            <person name="Hao B."/>
            <person name="Liu S."/>
            <person name="Wang W."/>
            <person name="Yuan L."/>
            <person name="Cao M."/>
            <person name="McDermott J."/>
            <person name="Samudrala R."/>
            <person name="Wang J."/>
            <person name="Wong G.K."/>
            <person name="Yang H."/>
        </authorList>
    </citation>
    <scope>NUCLEOTIDE SEQUENCE [LARGE SCALE GENOMIC DNA]</scope>
    <source>
        <strain evidence="10">cv. 93-11</strain>
    </source>
</reference>
<dbReference type="AlphaFoldDB" id="A2Z653"/>
<evidence type="ECO:0000313" key="9">
    <source>
        <dbReference type="EMBL" id="EAY78087.1"/>
    </source>
</evidence>